<keyword evidence="1 2" id="KW-0175">Coiled coil</keyword>
<feature type="non-terminal residue" evidence="5">
    <location>
        <position position="1"/>
    </location>
</feature>
<evidence type="ECO:0000313" key="6">
    <source>
        <dbReference type="Proteomes" id="UP000559068"/>
    </source>
</evidence>
<evidence type="ECO:0000259" key="4">
    <source>
        <dbReference type="Pfam" id="PF14988"/>
    </source>
</evidence>
<dbReference type="PANTHER" id="PTHR14845">
    <property type="entry name" value="COILED-COIL DOMAIN-CONTAINING 166"/>
    <property type="match status" value="1"/>
</dbReference>
<gene>
    <name evidence="5" type="primary">Ccdc166</name>
    <name evidence="5" type="ORF">AEGBEN_R14703</name>
</gene>
<sequence length="308" mass="35904">MASKAEQRKEETARAGKNNPGRRPKDGDPAKGTSDTETAVEERKSCLLEEYKTLREHMDTYVGRVEHLLREKQFLEWEAQQNQEESDLYLSYIAKHNQRNQGLIITLGEQNQADHSQVAVQREELISEYVEKQEEVSSTLRNVEEKFCLLSREVEDLQPFKDLSVEQARRIKELEKELLATRTQHVNEMHQVKSRFLQAKADCELESQQKIQDLTRRAEAAATQALIQYIQQVKAENWHLRRELLGLIQYSKVLKETKAELLEQQEQLLREHQLTQAMARRRRRVHQHQAHSAMGRACSSHGPVRGVH</sequence>
<proteinExistence type="predicted"/>
<name>A0A7K6U4C3_9AVES</name>
<dbReference type="OrthoDB" id="2129492at2759"/>
<feature type="compositionally biased region" description="Basic and acidic residues" evidence="3">
    <location>
        <begin position="1"/>
        <end position="14"/>
    </location>
</feature>
<feature type="region of interest" description="Disordered" evidence="3">
    <location>
        <begin position="1"/>
        <end position="43"/>
    </location>
</feature>
<keyword evidence="6" id="KW-1185">Reference proteome</keyword>
<dbReference type="EMBL" id="VZRW01006376">
    <property type="protein sequence ID" value="NWX17238.1"/>
    <property type="molecule type" value="Genomic_DNA"/>
</dbReference>
<comment type="caution">
    <text evidence="5">The sequence shown here is derived from an EMBL/GenBank/DDBJ whole genome shotgun (WGS) entry which is preliminary data.</text>
</comment>
<evidence type="ECO:0000256" key="1">
    <source>
        <dbReference type="ARBA" id="ARBA00023054"/>
    </source>
</evidence>
<protein>
    <submittedName>
        <fullName evidence="5">CC166 protein</fullName>
    </submittedName>
</protein>
<dbReference type="InterPro" id="IPR032777">
    <property type="entry name" value="DUF4515"/>
</dbReference>
<feature type="coiled-coil region" evidence="2">
    <location>
        <begin position="247"/>
        <end position="282"/>
    </location>
</feature>
<feature type="non-terminal residue" evidence="5">
    <location>
        <position position="308"/>
    </location>
</feature>
<accession>A0A7K6U4C3</accession>
<evidence type="ECO:0000256" key="2">
    <source>
        <dbReference type="SAM" id="Coils"/>
    </source>
</evidence>
<dbReference type="PANTHER" id="PTHR14845:SF0">
    <property type="entry name" value="DUF4515 DOMAIN-CONTAINING PROTEIN"/>
    <property type="match status" value="1"/>
</dbReference>
<evidence type="ECO:0000256" key="3">
    <source>
        <dbReference type="SAM" id="MobiDB-lite"/>
    </source>
</evidence>
<evidence type="ECO:0000313" key="5">
    <source>
        <dbReference type="EMBL" id="NWX17238.1"/>
    </source>
</evidence>
<dbReference type="Pfam" id="PF14988">
    <property type="entry name" value="DUF4515"/>
    <property type="match status" value="1"/>
</dbReference>
<dbReference type="AlphaFoldDB" id="A0A7K6U4C3"/>
<feature type="domain" description="DUF4515" evidence="4">
    <location>
        <begin position="85"/>
        <end position="275"/>
    </location>
</feature>
<reference evidence="5 6" key="1">
    <citation type="submission" date="2019-09" db="EMBL/GenBank/DDBJ databases">
        <title>Bird 10,000 Genomes (B10K) Project - Family phase.</title>
        <authorList>
            <person name="Zhang G."/>
        </authorList>
    </citation>
    <scope>NUCLEOTIDE SEQUENCE [LARGE SCALE GENOMIC DNA]</scope>
    <source>
        <strain evidence="5">B10K-DU-029-76</strain>
        <tissue evidence="5">Heart</tissue>
    </source>
</reference>
<organism evidence="5 6">
    <name type="scientific">Aegotheles bennettii</name>
    <dbReference type="NCBI Taxonomy" id="48278"/>
    <lineage>
        <taxon>Eukaryota</taxon>
        <taxon>Metazoa</taxon>
        <taxon>Chordata</taxon>
        <taxon>Craniata</taxon>
        <taxon>Vertebrata</taxon>
        <taxon>Euteleostomi</taxon>
        <taxon>Archelosauria</taxon>
        <taxon>Archosauria</taxon>
        <taxon>Dinosauria</taxon>
        <taxon>Saurischia</taxon>
        <taxon>Theropoda</taxon>
        <taxon>Coelurosauria</taxon>
        <taxon>Aves</taxon>
        <taxon>Neognathae</taxon>
        <taxon>Neoaves</taxon>
        <taxon>Strisores</taxon>
        <taxon>Caprimulgiformes</taxon>
        <taxon>Aegothelidae</taxon>
        <taxon>Aegotheles</taxon>
    </lineage>
</organism>
<dbReference type="Proteomes" id="UP000559068">
    <property type="component" value="Unassembled WGS sequence"/>
</dbReference>